<dbReference type="Pfam" id="PF13499">
    <property type="entry name" value="EF-hand_7"/>
    <property type="match status" value="1"/>
</dbReference>
<feature type="domain" description="EF-hand" evidence="2">
    <location>
        <begin position="1"/>
        <end position="31"/>
    </location>
</feature>
<dbReference type="InterPro" id="IPR002048">
    <property type="entry name" value="EF_hand_dom"/>
</dbReference>
<dbReference type="InterPro" id="IPR011992">
    <property type="entry name" value="EF-hand-dom_pair"/>
</dbReference>
<feature type="domain" description="EF-hand" evidence="2">
    <location>
        <begin position="50"/>
        <end position="85"/>
    </location>
</feature>
<dbReference type="EMBL" id="JAQMWT010000379">
    <property type="protein sequence ID" value="KAJ8602492.1"/>
    <property type="molecule type" value="Genomic_DNA"/>
</dbReference>
<dbReference type="SUPFAM" id="SSF47473">
    <property type="entry name" value="EF-hand"/>
    <property type="match status" value="1"/>
</dbReference>
<dbReference type="PROSITE" id="PS50222">
    <property type="entry name" value="EF_HAND_2"/>
    <property type="match status" value="2"/>
</dbReference>
<dbReference type="InterPro" id="IPR018247">
    <property type="entry name" value="EF_Hand_1_Ca_BS"/>
</dbReference>
<evidence type="ECO:0000256" key="1">
    <source>
        <dbReference type="ARBA" id="ARBA00022837"/>
    </source>
</evidence>
<evidence type="ECO:0000313" key="3">
    <source>
        <dbReference type="EMBL" id="KAJ8602492.1"/>
    </source>
</evidence>
<gene>
    <name evidence="3" type="ORF">CTAYLR_001232</name>
</gene>
<evidence type="ECO:0000259" key="2">
    <source>
        <dbReference type="PROSITE" id="PS50222"/>
    </source>
</evidence>
<sequence length="182" mass="20614">MKAIFQLVDSDHSNRIDSNELATLLHTVGMPADDRRVSATKCLLRFSDILVNRQVRVIMDEVDRDLSGTVDFEEFLKIMRRPTITKYSSHDIKNAFITLHSAVSGECDQTPEGNVHVNTLKLALRSYPTTPLTDLETQEICDLFGPNEDGYVNYQRILDLIDRIRPGCCAKESHIEEVHGPD</sequence>
<reference evidence="3" key="1">
    <citation type="submission" date="2023-01" db="EMBL/GenBank/DDBJ databases">
        <title>Metagenome sequencing of chrysophaentin producing Chrysophaeum taylorii.</title>
        <authorList>
            <person name="Davison J."/>
            <person name="Bewley C."/>
        </authorList>
    </citation>
    <scope>NUCLEOTIDE SEQUENCE</scope>
    <source>
        <strain evidence="3">NIES-1699</strain>
    </source>
</reference>
<dbReference type="Proteomes" id="UP001230188">
    <property type="component" value="Unassembled WGS sequence"/>
</dbReference>
<dbReference type="CDD" id="cd00051">
    <property type="entry name" value="EFh"/>
    <property type="match status" value="1"/>
</dbReference>
<protein>
    <recommendedName>
        <fullName evidence="2">EF-hand domain-containing protein</fullName>
    </recommendedName>
</protein>
<accession>A0AAD7XK77</accession>
<keyword evidence="4" id="KW-1185">Reference proteome</keyword>
<dbReference type="PROSITE" id="PS00018">
    <property type="entry name" value="EF_HAND_1"/>
    <property type="match status" value="1"/>
</dbReference>
<dbReference type="AlphaFoldDB" id="A0AAD7XK77"/>
<organism evidence="3 4">
    <name type="scientific">Chrysophaeum taylorii</name>
    <dbReference type="NCBI Taxonomy" id="2483200"/>
    <lineage>
        <taxon>Eukaryota</taxon>
        <taxon>Sar</taxon>
        <taxon>Stramenopiles</taxon>
        <taxon>Ochrophyta</taxon>
        <taxon>Pelagophyceae</taxon>
        <taxon>Pelagomonadales</taxon>
        <taxon>Pelagomonadaceae</taxon>
        <taxon>Chrysophaeum</taxon>
    </lineage>
</organism>
<proteinExistence type="predicted"/>
<keyword evidence="1" id="KW-0106">Calcium</keyword>
<comment type="caution">
    <text evidence="3">The sequence shown here is derived from an EMBL/GenBank/DDBJ whole genome shotgun (WGS) entry which is preliminary data.</text>
</comment>
<dbReference type="GO" id="GO:0005509">
    <property type="term" value="F:calcium ion binding"/>
    <property type="evidence" value="ECO:0007669"/>
    <property type="project" value="InterPro"/>
</dbReference>
<dbReference type="Gene3D" id="1.10.238.10">
    <property type="entry name" value="EF-hand"/>
    <property type="match status" value="1"/>
</dbReference>
<name>A0AAD7XK77_9STRA</name>
<dbReference type="SMART" id="SM00054">
    <property type="entry name" value="EFh"/>
    <property type="match status" value="3"/>
</dbReference>
<evidence type="ECO:0000313" key="4">
    <source>
        <dbReference type="Proteomes" id="UP001230188"/>
    </source>
</evidence>